<keyword evidence="4" id="KW-0238">DNA-binding</keyword>
<evidence type="ECO:0000256" key="4">
    <source>
        <dbReference type="ARBA" id="ARBA00023125"/>
    </source>
</evidence>
<organism evidence="9 10">
    <name type="scientific">Sporothrix bragantina</name>
    <dbReference type="NCBI Taxonomy" id="671064"/>
    <lineage>
        <taxon>Eukaryota</taxon>
        <taxon>Fungi</taxon>
        <taxon>Dikarya</taxon>
        <taxon>Ascomycota</taxon>
        <taxon>Pezizomycotina</taxon>
        <taxon>Sordariomycetes</taxon>
        <taxon>Sordariomycetidae</taxon>
        <taxon>Ophiostomatales</taxon>
        <taxon>Ophiostomataceae</taxon>
        <taxon>Sporothrix</taxon>
    </lineage>
</organism>
<feature type="compositionally biased region" description="Low complexity" evidence="7">
    <location>
        <begin position="786"/>
        <end position="797"/>
    </location>
</feature>
<dbReference type="CDD" id="cd00067">
    <property type="entry name" value="GAL4"/>
    <property type="match status" value="1"/>
</dbReference>
<dbReference type="InterPro" id="IPR036864">
    <property type="entry name" value="Zn2-C6_fun-type_DNA-bd_sf"/>
</dbReference>
<dbReference type="PROSITE" id="PS00463">
    <property type="entry name" value="ZN2_CY6_FUNGAL_1"/>
    <property type="match status" value="1"/>
</dbReference>
<evidence type="ECO:0000256" key="2">
    <source>
        <dbReference type="ARBA" id="ARBA00022833"/>
    </source>
</evidence>
<keyword evidence="10" id="KW-1185">Reference proteome</keyword>
<feature type="domain" description="Zn(2)-C6 fungal-type" evidence="8">
    <location>
        <begin position="18"/>
        <end position="49"/>
    </location>
</feature>
<feature type="region of interest" description="Disordered" evidence="7">
    <location>
        <begin position="777"/>
        <end position="837"/>
    </location>
</feature>
<keyword evidence="3" id="KW-0805">Transcription regulation</keyword>
<sequence>MDPNSLPMKRKRRRRTLACEECRRRKVRCDREQPCANCVQAYKPEHCFYQPDPMVTKSPPMRAGHVRKLSEGPGGSDRIERESRGGFPGGPADRTGSLESDWPGSMTGTGTSSTSVTGASTPARYAVLPAPGSGNGAGGSSIGGNPYYRHDDVMSRADSTRDSAFPSPGSISRGPLPSISAVSGESEVSSLKEQVRRLENRLALVINDQDEPRLPPPHHRRHSPHRGPHYPPPHHRPPHHHGPPHHHHGPPHHGPPHHWPPFPPPFPHHYPPPPHMMHPHHHDLPHHDRHDRHDRHGRHDRHDRQDRHDMHHPHHPPPPPPPQVMPPPSTGLPVSSLLEPRFEGFGADQQTQRPASPAQEEGSVSTKTRYISQGHWMNGALLTIMKPLLNEIMGKKGNKNSELYQNMKKCKSLGRAIKSHRVPAVFSIDYGKQIPAREVADELINGYFRTFETVYRILHIPTFTRDYQRYWENPHEASTNFVVQMQLCMAIGAAFYDETCSLRHLAAQWIYEAQVWLMTPAPSQKSHMNIPGLQTMCLMHLAREVSGNGGDLVWISAGELVRAAMFMGLHRDPTKIPKIPRYLAEIRRRLWATILEIGLQSSLDSGGPPLLSMSDFDTLPPANFFDDQLVEKTTPTTSGAAPPPPKPLTTFTNTSIQIALLKSFPTRLAIARYVNDFRSGTSYDETLRLNSELRSACQALTGTIQSYRPSGSAGKLRPTSFQLRFVDHLTHRFFLSLNQAFLAASQNDPKFYFSRKVSVDTSLKLYQAWSGKASSALSASNAGTPASGLGSSAARGGPTSMPSAWTVTGASADPLVSSSPAAGNRDPTSTLENGEDEQDDFFRLSVAASSGFRSVPVQCMATLSMDLLWQLEEEHSVRLRLGIKSAKDANASKIGGNSNDNPVDGEQGGEGSMRDASSARASSPPPPDAGSMLAMPGVVTQSVLIEALEQTIRYAEKRLLAGETNVKGYLFPCAVVSQARALTRGADAEDMEHTVMSECTDKLKHCVDLLREVAARQRGRAMDDDAVTSISLGSDLTLQTPDNDGNTFGNLNNMPMLSGEDLLTGTGAEWGWEDLMQNQGFNFSFNMNGMDNFFSGI</sequence>
<dbReference type="Pfam" id="PF04082">
    <property type="entry name" value="Fungal_trans"/>
    <property type="match status" value="1"/>
</dbReference>
<evidence type="ECO:0000256" key="6">
    <source>
        <dbReference type="ARBA" id="ARBA00023242"/>
    </source>
</evidence>
<dbReference type="InterPro" id="IPR001138">
    <property type="entry name" value="Zn2Cys6_DnaBD"/>
</dbReference>
<evidence type="ECO:0000256" key="5">
    <source>
        <dbReference type="ARBA" id="ARBA00023163"/>
    </source>
</evidence>
<dbReference type="Proteomes" id="UP001642406">
    <property type="component" value="Unassembled WGS sequence"/>
</dbReference>
<feature type="compositionally biased region" description="Gly residues" evidence="7">
    <location>
        <begin position="133"/>
        <end position="142"/>
    </location>
</feature>
<dbReference type="EMBL" id="CAWUHC010000021">
    <property type="protein sequence ID" value="CAK7217628.1"/>
    <property type="molecule type" value="Genomic_DNA"/>
</dbReference>
<feature type="compositionally biased region" description="Pro residues" evidence="7">
    <location>
        <begin position="316"/>
        <end position="330"/>
    </location>
</feature>
<evidence type="ECO:0000313" key="9">
    <source>
        <dbReference type="EMBL" id="CAK7217628.1"/>
    </source>
</evidence>
<keyword evidence="2" id="KW-0862">Zinc</keyword>
<feature type="compositionally biased region" description="Basic residues" evidence="7">
    <location>
        <begin position="216"/>
        <end position="256"/>
    </location>
</feature>
<dbReference type="Gene3D" id="4.10.240.10">
    <property type="entry name" value="Zn(2)-C6 fungal-type DNA-binding domain"/>
    <property type="match status" value="1"/>
</dbReference>
<dbReference type="SUPFAM" id="SSF57701">
    <property type="entry name" value="Zn2/Cys6 DNA-binding domain"/>
    <property type="match status" value="1"/>
</dbReference>
<gene>
    <name evidence="9" type="ORF">SBRCBS47491_003223</name>
</gene>
<reference evidence="9 10" key="1">
    <citation type="submission" date="2024-01" db="EMBL/GenBank/DDBJ databases">
        <authorList>
            <person name="Allen C."/>
            <person name="Tagirdzhanova G."/>
        </authorList>
    </citation>
    <scope>NUCLEOTIDE SEQUENCE [LARGE SCALE GENOMIC DNA]</scope>
</reference>
<dbReference type="SMART" id="SM00066">
    <property type="entry name" value="GAL4"/>
    <property type="match status" value="1"/>
</dbReference>
<feature type="region of interest" description="Disordered" evidence="7">
    <location>
        <begin position="270"/>
        <end position="367"/>
    </location>
</feature>
<dbReference type="PANTHER" id="PTHR31944:SF131">
    <property type="entry name" value="HEME-RESPONSIVE ZINC FINGER TRANSCRIPTION FACTOR HAP1"/>
    <property type="match status" value="1"/>
</dbReference>
<feature type="compositionally biased region" description="Basic and acidic residues" evidence="7">
    <location>
        <begin position="300"/>
        <end position="309"/>
    </location>
</feature>
<dbReference type="Pfam" id="PF00172">
    <property type="entry name" value="Zn_clus"/>
    <property type="match status" value="1"/>
</dbReference>
<dbReference type="InterPro" id="IPR051430">
    <property type="entry name" value="Fungal_TF_Env_Response"/>
</dbReference>
<dbReference type="SMART" id="SM00906">
    <property type="entry name" value="Fungal_trans"/>
    <property type="match status" value="1"/>
</dbReference>
<keyword evidence="6" id="KW-0539">Nucleus</keyword>
<evidence type="ECO:0000256" key="3">
    <source>
        <dbReference type="ARBA" id="ARBA00023015"/>
    </source>
</evidence>
<dbReference type="InterPro" id="IPR007219">
    <property type="entry name" value="XnlR_reg_dom"/>
</dbReference>
<protein>
    <recommendedName>
        <fullName evidence="8">Zn(2)-C6 fungal-type domain-containing protein</fullName>
    </recommendedName>
</protein>
<dbReference type="PANTHER" id="PTHR31944">
    <property type="entry name" value="HEME-RESPONSIVE ZINC FINGER TRANSCRIPTION FACTOR HAP1"/>
    <property type="match status" value="1"/>
</dbReference>
<feature type="compositionally biased region" description="Polar residues" evidence="7">
    <location>
        <begin position="816"/>
        <end position="832"/>
    </location>
</feature>
<keyword evidence="5" id="KW-0804">Transcription</keyword>
<dbReference type="CDD" id="cd12148">
    <property type="entry name" value="fungal_TF_MHR"/>
    <property type="match status" value="1"/>
</dbReference>
<feature type="compositionally biased region" description="Low complexity" evidence="7">
    <location>
        <begin position="104"/>
        <end position="121"/>
    </location>
</feature>
<feature type="region of interest" description="Disordered" evidence="7">
    <location>
        <begin position="890"/>
        <end position="930"/>
    </location>
</feature>
<keyword evidence="1" id="KW-0479">Metal-binding</keyword>
<feature type="compositionally biased region" description="Basic and acidic residues" evidence="7">
    <location>
        <begin position="148"/>
        <end position="161"/>
    </location>
</feature>
<dbReference type="PROSITE" id="PS50048">
    <property type="entry name" value="ZN2_CY6_FUNGAL_2"/>
    <property type="match status" value="1"/>
</dbReference>
<evidence type="ECO:0000259" key="8">
    <source>
        <dbReference type="PROSITE" id="PS50048"/>
    </source>
</evidence>
<feature type="compositionally biased region" description="Basic residues" evidence="7">
    <location>
        <begin position="277"/>
        <end position="299"/>
    </location>
</feature>
<comment type="caution">
    <text evidence="9">The sequence shown here is derived from an EMBL/GenBank/DDBJ whole genome shotgun (WGS) entry which is preliminary data.</text>
</comment>
<feature type="region of interest" description="Disordered" evidence="7">
    <location>
        <begin position="206"/>
        <end position="257"/>
    </location>
</feature>
<evidence type="ECO:0000256" key="1">
    <source>
        <dbReference type="ARBA" id="ARBA00022723"/>
    </source>
</evidence>
<evidence type="ECO:0000313" key="10">
    <source>
        <dbReference type="Proteomes" id="UP001642406"/>
    </source>
</evidence>
<feature type="compositionally biased region" description="Polar residues" evidence="7">
    <location>
        <begin position="800"/>
        <end position="809"/>
    </location>
</feature>
<evidence type="ECO:0000256" key="7">
    <source>
        <dbReference type="SAM" id="MobiDB-lite"/>
    </source>
</evidence>
<accession>A0ABP0BDJ5</accession>
<proteinExistence type="predicted"/>
<name>A0ABP0BDJ5_9PEZI</name>
<feature type="region of interest" description="Disordered" evidence="7">
    <location>
        <begin position="58"/>
        <end position="186"/>
    </location>
</feature>